<gene>
    <name evidence="1" type="ORF">KGF86_01850</name>
</gene>
<dbReference type="Proteomes" id="UP000681870">
    <property type="component" value="Unassembled WGS sequence"/>
</dbReference>
<keyword evidence="2" id="KW-1185">Reference proteome</keyword>
<proteinExistence type="predicted"/>
<protein>
    <submittedName>
        <fullName evidence="1">Uncharacterized protein</fullName>
    </submittedName>
</protein>
<comment type="caution">
    <text evidence="1">The sequence shown here is derived from an EMBL/GenBank/DDBJ whole genome shotgun (WGS) entry which is preliminary data.</text>
</comment>
<evidence type="ECO:0000313" key="2">
    <source>
        <dbReference type="Proteomes" id="UP000681870"/>
    </source>
</evidence>
<dbReference type="RefSeq" id="WP_211740992.1">
    <property type="nucleotide sequence ID" value="NZ_JAGXBY010000001.1"/>
</dbReference>
<name>A0ABS5MAY6_9BACI</name>
<reference evidence="1 2" key="1">
    <citation type="submission" date="2021-05" db="EMBL/GenBank/DDBJ databases">
        <title>Ornithinibacillus massiliensis sp. nov.</title>
        <authorList>
            <person name="Iwaza R."/>
            <person name="Lagier J.-C."/>
            <person name="Raoult D."/>
        </authorList>
    </citation>
    <scope>NUCLEOTIDE SEQUENCE [LARGE SCALE GENOMIC DNA]</scope>
    <source>
        <strain evidence="1 2">Marseille-P3601</strain>
    </source>
</reference>
<dbReference type="EMBL" id="JAGXBY010000001">
    <property type="protein sequence ID" value="MBS3678948.1"/>
    <property type="molecule type" value="Genomic_DNA"/>
</dbReference>
<organism evidence="1 2">
    <name type="scientific">Ornithinibacillus massiliensis</name>
    <dbReference type="NCBI Taxonomy" id="1944633"/>
    <lineage>
        <taxon>Bacteria</taxon>
        <taxon>Bacillati</taxon>
        <taxon>Bacillota</taxon>
        <taxon>Bacilli</taxon>
        <taxon>Bacillales</taxon>
        <taxon>Bacillaceae</taxon>
        <taxon>Ornithinibacillus</taxon>
    </lineage>
</organism>
<accession>A0ABS5MAY6</accession>
<evidence type="ECO:0000313" key="1">
    <source>
        <dbReference type="EMBL" id="MBS3678948.1"/>
    </source>
</evidence>
<sequence>METKKEKVMKEIGMKFRRMREYQELIYEVSEKLGGDFNNFYYYVFQPEIVTTLPNGDIKVDIPKGIEILKQISK</sequence>